<protein>
    <submittedName>
        <fullName evidence="1">Uncharacterized protein</fullName>
    </submittedName>
</protein>
<dbReference type="EMBL" id="LSRX01000726">
    <property type="protein sequence ID" value="OLP90157.1"/>
    <property type="molecule type" value="Genomic_DNA"/>
</dbReference>
<dbReference type="Proteomes" id="UP000186817">
    <property type="component" value="Unassembled WGS sequence"/>
</dbReference>
<gene>
    <name evidence="1" type="ORF">AK812_SmicGene28315</name>
</gene>
<evidence type="ECO:0000313" key="1">
    <source>
        <dbReference type="EMBL" id="OLP90157.1"/>
    </source>
</evidence>
<sequence length="174" mass="18611">MFDAGMPGLQVSSSFVSCSISGVLQVEVEALKQEIAMLREAMRRFGEPAAQARRVVEAVTAAGCVLDTEGGLNSSYVVRGLSGELAEELGTPTQLLINFDSTLAQPVGGFVYRPCDDGAELLMAFAVPGRSLTACNLAGLKEFVKQSGGHTVRLESVKDAMPYWRNKRRVAPSQ</sequence>
<evidence type="ECO:0000313" key="2">
    <source>
        <dbReference type="Proteomes" id="UP000186817"/>
    </source>
</evidence>
<proteinExistence type="predicted"/>
<accession>A0A1Q9D4T3</accession>
<keyword evidence="2" id="KW-1185">Reference proteome</keyword>
<dbReference type="OrthoDB" id="419336at2759"/>
<organism evidence="1 2">
    <name type="scientific">Symbiodinium microadriaticum</name>
    <name type="common">Dinoflagellate</name>
    <name type="synonym">Zooxanthella microadriatica</name>
    <dbReference type="NCBI Taxonomy" id="2951"/>
    <lineage>
        <taxon>Eukaryota</taxon>
        <taxon>Sar</taxon>
        <taxon>Alveolata</taxon>
        <taxon>Dinophyceae</taxon>
        <taxon>Suessiales</taxon>
        <taxon>Symbiodiniaceae</taxon>
        <taxon>Symbiodinium</taxon>
    </lineage>
</organism>
<reference evidence="1 2" key="1">
    <citation type="submission" date="2016-02" db="EMBL/GenBank/DDBJ databases">
        <title>Genome analysis of coral dinoflagellate symbionts highlights evolutionary adaptations to a symbiotic lifestyle.</title>
        <authorList>
            <person name="Aranda M."/>
            <person name="Li Y."/>
            <person name="Liew Y.J."/>
            <person name="Baumgarten S."/>
            <person name="Simakov O."/>
            <person name="Wilson M."/>
            <person name="Piel J."/>
            <person name="Ashoor H."/>
            <person name="Bougouffa S."/>
            <person name="Bajic V.B."/>
            <person name="Ryu T."/>
            <person name="Ravasi T."/>
            <person name="Bayer T."/>
            <person name="Micklem G."/>
            <person name="Kim H."/>
            <person name="Bhak J."/>
            <person name="Lajeunesse T.C."/>
            <person name="Voolstra C.R."/>
        </authorList>
    </citation>
    <scope>NUCLEOTIDE SEQUENCE [LARGE SCALE GENOMIC DNA]</scope>
    <source>
        <strain evidence="1 2">CCMP2467</strain>
    </source>
</reference>
<comment type="caution">
    <text evidence="1">The sequence shown here is derived from an EMBL/GenBank/DDBJ whole genome shotgun (WGS) entry which is preliminary data.</text>
</comment>
<name>A0A1Q9D4T3_SYMMI</name>
<dbReference type="AlphaFoldDB" id="A0A1Q9D4T3"/>